<protein>
    <recommendedName>
        <fullName evidence="3">Transcription factor domain-containing protein</fullName>
    </recommendedName>
</protein>
<sequence length="588" mass="65479">MSDEQAPDDSQRPQRDRLLFILHNAAPPRTTNSRAIASHARIWQTDRKRRDQRANAQQEAGYAKSLVGWRARDSQQNPDDNAAMTLSLQPTAGLRVDPFNALPVAQNQDVMYTTDYFVHVWSLQKASHFDALLGYNSYRAICWPIAQQDDMLFDATVAVSRSAWCLAQKTSPADDGFVLHHRGAAMSKLRGRLALSTPNENVLFTIDFLANTAYMFQDHAAFNIHLAAFRTAFAGYIATTSSGNADASVLSHRLKTWEALDAYRRGMDPLRQKLTDLQSHAYETIFEPTYVHPSSPWHHRSVLSAAAPGFLELANLYSVSIELVEVSVNIDHILQNNFLETLSGPLTEHITRPLRKILTSDLVSELELRVAYALLAICYYIERDRPSAAPTTSGSGSALFSAAPTTSGSGSALFSADRRADSVILDALAQSYLNKKRDPGDCSFLERRCWMWCALVLGSTLLSIELDGEYTPDDEILLQRLRGKGHIILVAASQYLVGEPSQAREEGGKRDWPTVEADFLAKNFLCTPALLTLWQQTWETTMDRQRNWEAAGALTVCAPQLAAEGDEADIVDVEYMVLREGRESLPKI</sequence>
<gene>
    <name evidence="1" type="ORF">H2200_003186</name>
</gene>
<proteinExistence type="predicted"/>
<reference evidence="1" key="1">
    <citation type="submission" date="2022-10" db="EMBL/GenBank/DDBJ databases">
        <title>Culturing micro-colonial fungi from biological soil crusts in the Mojave desert and describing Neophaeococcomyces mojavensis, and introducing the new genera and species Taxawa tesnikishii.</title>
        <authorList>
            <person name="Kurbessoian T."/>
            <person name="Stajich J.E."/>
        </authorList>
    </citation>
    <scope>NUCLEOTIDE SEQUENCE</scope>
    <source>
        <strain evidence="1">TK_41</strain>
    </source>
</reference>
<dbReference type="Proteomes" id="UP001172673">
    <property type="component" value="Unassembled WGS sequence"/>
</dbReference>
<organism evidence="1 2">
    <name type="scientific">Cladophialophora chaetospira</name>
    <dbReference type="NCBI Taxonomy" id="386627"/>
    <lineage>
        <taxon>Eukaryota</taxon>
        <taxon>Fungi</taxon>
        <taxon>Dikarya</taxon>
        <taxon>Ascomycota</taxon>
        <taxon>Pezizomycotina</taxon>
        <taxon>Eurotiomycetes</taxon>
        <taxon>Chaetothyriomycetidae</taxon>
        <taxon>Chaetothyriales</taxon>
        <taxon>Herpotrichiellaceae</taxon>
        <taxon>Cladophialophora</taxon>
    </lineage>
</organism>
<keyword evidence="2" id="KW-1185">Reference proteome</keyword>
<evidence type="ECO:0000313" key="2">
    <source>
        <dbReference type="Proteomes" id="UP001172673"/>
    </source>
</evidence>
<name>A0AA38XGY6_9EURO</name>
<comment type="caution">
    <text evidence="1">The sequence shown here is derived from an EMBL/GenBank/DDBJ whole genome shotgun (WGS) entry which is preliminary data.</text>
</comment>
<evidence type="ECO:0008006" key="3">
    <source>
        <dbReference type="Google" id="ProtNLM"/>
    </source>
</evidence>
<dbReference type="EMBL" id="JAPDRK010000004">
    <property type="protein sequence ID" value="KAJ9613244.1"/>
    <property type="molecule type" value="Genomic_DNA"/>
</dbReference>
<evidence type="ECO:0000313" key="1">
    <source>
        <dbReference type="EMBL" id="KAJ9613244.1"/>
    </source>
</evidence>
<accession>A0AA38XGY6</accession>
<dbReference type="AlphaFoldDB" id="A0AA38XGY6"/>